<evidence type="ECO:0000256" key="10">
    <source>
        <dbReference type="ARBA" id="ARBA00030988"/>
    </source>
</evidence>
<evidence type="ECO:0000256" key="6">
    <source>
        <dbReference type="ARBA" id="ARBA00022695"/>
    </source>
</evidence>
<accession>A0ABR7DUW8</accession>
<protein>
    <recommendedName>
        <fullName evidence="3">Beta sliding clamp</fullName>
    </recommendedName>
    <alternativeName>
        <fullName evidence="11">Beta-clamp processivity factor</fullName>
    </alternativeName>
    <alternativeName>
        <fullName evidence="10">DNA polymerase III beta sliding clamp subunit</fullName>
    </alternativeName>
</protein>
<sequence length="213" mass="23405">MPSIKSGTMTISVSKNMLLAKLQQLSRIIPSKPTTPIVCNYLFDIKDGRLFITAANDEGRITASLECMAEEDLSICVPASILDGLKTLPEQPLDIYINPDNKSILIKYHGGKFEVVGYDSKPFPQKKKTEVLDEIRTTAEEFNNGISKVINFAAADELRPVMNSVSIETVPGEIIFVSSNGHGLGLFKRENKRCTETCSVIISRQIASVLKGL</sequence>
<dbReference type="InterPro" id="IPR001001">
    <property type="entry name" value="DNA_polIII_beta"/>
</dbReference>
<keyword evidence="14" id="KW-1185">Reference proteome</keyword>
<evidence type="ECO:0000256" key="3">
    <source>
        <dbReference type="ARBA" id="ARBA00021035"/>
    </source>
</evidence>
<dbReference type="PANTHER" id="PTHR30478:SF0">
    <property type="entry name" value="BETA SLIDING CLAMP"/>
    <property type="match status" value="1"/>
</dbReference>
<evidence type="ECO:0000256" key="5">
    <source>
        <dbReference type="ARBA" id="ARBA00022679"/>
    </source>
</evidence>
<dbReference type="Pfam" id="PF00712">
    <property type="entry name" value="DNA_pol3_beta"/>
    <property type="match status" value="1"/>
</dbReference>
<evidence type="ECO:0000256" key="7">
    <source>
        <dbReference type="ARBA" id="ARBA00022705"/>
    </source>
</evidence>
<proteinExistence type="inferred from homology"/>
<keyword evidence="9" id="KW-0238">DNA-binding</keyword>
<comment type="caution">
    <text evidence="13">The sequence shown here is derived from an EMBL/GenBank/DDBJ whole genome shotgun (WGS) entry which is preliminary data.</text>
</comment>
<dbReference type="InterPro" id="IPR046938">
    <property type="entry name" value="DNA_clamp_sf"/>
</dbReference>
<keyword evidence="5" id="KW-0808">Transferase</keyword>
<evidence type="ECO:0000256" key="1">
    <source>
        <dbReference type="ARBA" id="ARBA00004496"/>
    </source>
</evidence>
<evidence type="ECO:0000256" key="8">
    <source>
        <dbReference type="ARBA" id="ARBA00022932"/>
    </source>
</evidence>
<dbReference type="EMBL" id="JACOOJ010000106">
    <property type="protein sequence ID" value="MBC5635184.1"/>
    <property type="molecule type" value="Genomic_DNA"/>
</dbReference>
<gene>
    <name evidence="13" type="ORF">H8S65_20855</name>
</gene>
<keyword evidence="6" id="KW-0548">Nucleotidyltransferase</keyword>
<comment type="similarity">
    <text evidence="2">Belongs to the beta sliding clamp family.</text>
</comment>
<evidence type="ECO:0000313" key="14">
    <source>
        <dbReference type="Proteomes" id="UP000651475"/>
    </source>
</evidence>
<feature type="domain" description="DNA polymerase III beta sliding clamp N-terminal" evidence="12">
    <location>
        <begin position="9"/>
        <end position="124"/>
    </location>
</feature>
<evidence type="ECO:0000313" key="13">
    <source>
        <dbReference type="EMBL" id="MBC5635184.1"/>
    </source>
</evidence>
<name>A0ABR7DUW8_9BACT</name>
<comment type="subcellular location">
    <subcellularLocation>
        <location evidence="1">Cytoplasm</location>
    </subcellularLocation>
</comment>
<evidence type="ECO:0000256" key="11">
    <source>
        <dbReference type="ARBA" id="ARBA00033276"/>
    </source>
</evidence>
<reference evidence="13 14" key="1">
    <citation type="submission" date="2020-08" db="EMBL/GenBank/DDBJ databases">
        <title>Genome public.</title>
        <authorList>
            <person name="Liu C."/>
            <person name="Sun Q."/>
        </authorList>
    </citation>
    <scope>NUCLEOTIDE SEQUENCE [LARGE SCALE GENOMIC DNA]</scope>
    <source>
        <strain evidence="13 14">NSJ-79</strain>
    </source>
</reference>
<evidence type="ECO:0000256" key="9">
    <source>
        <dbReference type="ARBA" id="ARBA00023125"/>
    </source>
</evidence>
<keyword evidence="7" id="KW-0235">DNA replication</keyword>
<evidence type="ECO:0000256" key="2">
    <source>
        <dbReference type="ARBA" id="ARBA00010752"/>
    </source>
</evidence>
<evidence type="ECO:0000259" key="12">
    <source>
        <dbReference type="Pfam" id="PF00712"/>
    </source>
</evidence>
<dbReference type="InterPro" id="IPR022634">
    <property type="entry name" value="DNA_polIII_beta_N"/>
</dbReference>
<dbReference type="PANTHER" id="PTHR30478">
    <property type="entry name" value="DNA POLYMERASE III SUBUNIT BETA"/>
    <property type="match status" value="1"/>
</dbReference>
<organism evidence="13 14">
    <name type="scientific">Parabacteroides hominis</name>
    <dbReference type="NCBI Taxonomy" id="2763057"/>
    <lineage>
        <taxon>Bacteria</taxon>
        <taxon>Pseudomonadati</taxon>
        <taxon>Bacteroidota</taxon>
        <taxon>Bacteroidia</taxon>
        <taxon>Bacteroidales</taxon>
        <taxon>Tannerellaceae</taxon>
        <taxon>Parabacteroides</taxon>
    </lineage>
</organism>
<evidence type="ECO:0000256" key="4">
    <source>
        <dbReference type="ARBA" id="ARBA00022490"/>
    </source>
</evidence>
<dbReference type="Gene3D" id="3.10.150.10">
    <property type="entry name" value="DNA Polymerase III, subunit A, domain 2"/>
    <property type="match status" value="1"/>
</dbReference>
<feature type="non-terminal residue" evidence="13">
    <location>
        <position position="213"/>
    </location>
</feature>
<keyword evidence="8" id="KW-0239">DNA-directed DNA polymerase</keyword>
<dbReference type="SUPFAM" id="SSF55979">
    <property type="entry name" value="DNA clamp"/>
    <property type="match status" value="2"/>
</dbReference>
<keyword evidence="4" id="KW-0963">Cytoplasm</keyword>
<dbReference type="Proteomes" id="UP000651475">
    <property type="component" value="Unassembled WGS sequence"/>
</dbReference>
<dbReference type="Gene3D" id="3.70.10.10">
    <property type="match status" value="1"/>
</dbReference>